<reference evidence="16 18" key="1">
    <citation type="submission" date="2018-07" db="EMBL/GenBank/DDBJ databases">
        <title>Brachybacterium saurashtrense DSM 23186 genome sequence.</title>
        <authorList>
            <person name="Guo L."/>
        </authorList>
    </citation>
    <scope>NUCLEOTIDE SEQUENCE [LARGE SCALE GENOMIC DNA]</scope>
    <source>
        <strain evidence="16 18">DSM 23186</strain>
    </source>
</reference>
<dbReference type="RefSeq" id="WP_115413039.1">
    <property type="nucleotide sequence ID" value="NZ_CP031356.1"/>
</dbReference>
<evidence type="ECO:0000256" key="4">
    <source>
        <dbReference type="ARBA" id="ARBA00022475"/>
    </source>
</evidence>
<evidence type="ECO:0000256" key="5">
    <source>
        <dbReference type="ARBA" id="ARBA00022505"/>
    </source>
</evidence>
<keyword evidence="18" id="KW-1185">Reference proteome</keyword>
<name>A0A345YMY5_9MICO</name>
<evidence type="ECO:0000256" key="10">
    <source>
        <dbReference type="ARBA" id="ARBA00056002"/>
    </source>
</evidence>
<dbReference type="CDD" id="cd13538">
    <property type="entry name" value="PBP2_ModA_like_1"/>
    <property type="match status" value="1"/>
</dbReference>
<dbReference type="EMBL" id="QSWH01000005">
    <property type="protein sequence ID" value="RRR21957.1"/>
    <property type="molecule type" value="Genomic_DNA"/>
</dbReference>
<keyword evidence="5 14" id="KW-0500">Molybdenum</keyword>
<keyword evidence="3" id="KW-0813">Transport</keyword>
<evidence type="ECO:0000256" key="13">
    <source>
        <dbReference type="ARBA" id="ARBA00078141"/>
    </source>
</evidence>
<dbReference type="InterPro" id="IPR050682">
    <property type="entry name" value="ModA/WtpA"/>
</dbReference>
<dbReference type="GO" id="GO:0005886">
    <property type="term" value="C:plasma membrane"/>
    <property type="evidence" value="ECO:0007669"/>
    <property type="project" value="UniProtKB-SubCell"/>
</dbReference>
<dbReference type="OrthoDB" id="9785015at2"/>
<evidence type="ECO:0000256" key="6">
    <source>
        <dbReference type="ARBA" id="ARBA00022723"/>
    </source>
</evidence>
<organism evidence="17 19">
    <name type="scientific">Brachybacterium saurashtrense</name>
    <dbReference type="NCBI Taxonomy" id="556288"/>
    <lineage>
        <taxon>Bacteria</taxon>
        <taxon>Bacillati</taxon>
        <taxon>Actinomycetota</taxon>
        <taxon>Actinomycetes</taxon>
        <taxon>Micrococcales</taxon>
        <taxon>Dermabacteraceae</taxon>
        <taxon>Brachybacterium</taxon>
    </lineage>
</organism>
<protein>
    <recommendedName>
        <fullName evidence="12">Molybdate-binding protein ModA</fullName>
    </recommendedName>
    <alternativeName>
        <fullName evidence="13">Molybdate/tungstate-binding protein ModA</fullName>
    </alternativeName>
</protein>
<evidence type="ECO:0000256" key="15">
    <source>
        <dbReference type="SAM" id="SignalP"/>
    </source>
</evidence>
<comment type="similarity">
    <text evidence="2">Belongs to the bacterial solute-binding protein ModA family.</text>
</comment>
<gene>
    <name evidence="17" type="primary">modA</name>
    <name evidence="16" type="ORF">DWV08_06410</name>
    <name evidence="17" type="ORF">DXU92_11665</name>
</gene>
<dbReference type="FunFam" id="3.40.190.10:FF:000030">
    <property type="entry name" value="Molybdate ABC transporter substrate-binding protein"/>
    <property type="match status" value="1"/>
</dbReference>
<comment type="subcellular location">
    <subcellularLocation>
        <location evidence="1">Cell membrane</location>
        <topology evidence="1">Lipid-anchor</topology>
    </subcellularLocation>
</comment>
<dbReference type="PANTHER" id="PTHR30632:SF0">
    <property type="entry name" value="SULFATE-BINDING PROTEIN"/>
    <property type="match status" value="1"/>
</dbReference>
<sequence>MTGPGRLARALAGAAATLLLAAACGSASSDTSGSSDDGESLTLHVHAAASLAEPFDEIGAMFEQQHPGVEVAVNYAGSSTLVEQILQGAPADVFASANTANMDKLVDAGRTASAPVDMATNTLEIAVPAGNPAGVASLEDLADPEVALVVCAPEVPCGAATRTVQEAAGLELAPVSEEQSVTDVLNKVTSGQADAGLVYTTDVRRGGDAVEGISFPEAQHAVNLYPISTVEGAAQPELGQEFVDLVTSPEGQQVLAAHGFGGP</sequence>
<evidence type="ECO:0000313" key="19">
    <source>
        <dbReference type="Proteomes" id="UP000282185"/>
    </source>
</evidence>
<feature type="signal peptide" evidence="15">
    <location>
        <begin position="1"/>
        <end position="29"/>
    </location>
</feature>
<comment type="subunit">
    <text evidence="11">The complex is composed of two ATP-binding proteins (ModC), two transmembrane proteins (ModB) and a solute-binding protein (ModA).</text>
</comment>
<feature type="chain" id="PRO_5044584612" description="Molybdate-binding protein ModA" evidence="15">
    <location>
        <begin position="30"/>
        <end position="263"/>
    </location>
</feature>
<feature type="binding site" evidence="14">
    <location>
        <position position="181"/>
    </location>
    <ligand>
        <name>molybdate</name>
        <dbReference type="ChEBI" id="CHEBI:36264"/>
    </ligand>
</feature>
<dbReference type="PROSITE" id="PS51257">
    <property type="entry name" value="PROKAR_LIPOPROTEIN"/>
    <property type="match status" value="1"/>
</dbReference>
<evidence type="ECO:0000313" key="16">
    <source>
        <dbReference type="EMBL" id="AXK45287.1"/>
    </source>
</evidence>
<proteinExistence type="inferred from homology"/>
<dbReference type="GO" id="GO:0015689">
    <property type="term" value="P:molybdate ion transport"/>
    <property type="evidence" value="ECO:0007669"/>
    <property type="project" value="InterPro"/>
</dbReference>
<dbReference type="GO" id="GO:0046872">
    <property type="term" value="F:metal ion binding"/>
    <property type="evidence" value="ECO:0007669"/>
    <property type="project" value="UniProtKB-KW"/>
</dbReference>
<keyword evidence="9" id="KW-0826">Tungsten</keyword>
<dbReference type="PANTHER" id="PTHR30632">
    <property type="entry name" value="MOLYBDATE-BINDING PERIPLASMIC PROTEIN"/>
    <property type="match status" value="1"/>
</dbReference>
<evidence type="ECO:0000256" key="8">
    <source>
        <dbReference type="ARBA" id="ARBA00023136"/>
    </source>
</evidence>
<dbReference type="AlphaFoldDB" id="A0A345YMY5"/>
<evidence type="ECO:0000256" key="2">
    <source>
        <dbReference type="ARBA" id="ARBA00009175"/>
    </source>
</evidence>
<feature type="binding site" evidence="14">
    <location>
        <position position="50"/>
    </location>
    <ligand>
        <name>molybdate</name>
        <dbReference type="ChEBI" id="CHEBI:36264"/>
    </ligand>
</feature>
<evidence type="ECO:0000256" key="7">
    <source>
        <dbReference type="ARBA" id="ARBA00022729"/>
    </source>
</evidence>
<dbReference type="NCBIfam" id="TIGR01256">
    <property type="entry name" value="modA"/>
    <property type="match status" value="1"/>
</dbReference>
<keyword evidence="8" id="KW-0472">Membrane</keyword>
<dbReference type="GO" id="GO:0030973">
    <property type="term" value="F:molybdate ion binding"/>
    <property type="evidence" value="ECO:0007669"/>
    <property type="project" value="TreeGrafter"/>
</dbReference>
<evidence type="ECO:0000256" key="1">
    <source>
        <dbReference type="ARBA" id="ARBA00004193"/>
    </source>
</evidence>
<evidence type="ECO:0000256" key="9">
    <source>
        <dbReference type="ARBA" id="ARBA00023245"/>
    </source>
</evidence>
<evidence type="ECO:0000256" key="3">
    <source>
        <dbReference type="ARBA" id="ARBA00022448"/>
    </source>
</evidence>
<dbReference type="Gene3D" id="3.40.190.10">
    <property type="entry name" value="Periplasmic binding protein-like II"/>
    <property type="match status" value="2"/>
</dbReference>
<feature type="binding site" evidence="14">
    <location>
        <position position="78"/>
    </location>
    <ligand>
        <name>molybdate</name>
        <dbReference type="ChEBI" id="CHEBI:36264"/>
    </ligand>
</feature>
<dbReference type="EMBL" id="CP031356">
    <property type="protein sequence ID" value="AXK45287.1"/>
    <property type="molecule type" value="Genomic_DNA"/>
</dbReference>
<dbReference type="Proteomes" id="UP000282185">
    <property type="component" value="Unassembled WGS sequence"/>
</dbReference>
<keyword evidence="6 14" id="KW-0479">Metal-binding</keyword>
<reference evidence="17 19" key="2">
    <citation type="submission" date="2018-08" db="EMBL/GenBank/DDBJ databases">
        <title>Brachybacterium saurashtrense DSM 23186.</title>
        <authorList>
            <person name="Li Y."/>
        </authorList>
    </citation>
    <scope>NUCLEOTIDE SEQUENCE [LARGE SCALE GENOMIC DNA]</scope>
    <source>
        <strain evidence="17 19">DSM 23186</strain>
    </source>
</reference>
<dbReference type="KEGG" id="bsau:DWV08_06410"/>
<evidence type="ECO:0000313" key="18">
    <source>
        <dbReference type="Proteomes" id="UP000254236"/>
    </source>
</evidence>
<accession>A0A345YMY5</accession>
<comment type="function">
    <text evidence="10">Involved in the transport of molybdenum into the cell. Part of the binding-protein-dependent transport system ModABCD.</text>
</comment>
<dbReference type="SUPFAM" id="SSF53850">
    <property type="entry name" value="Periplasmic binding protein-like II"/>
    <property type="match status" value="1"/>
</dbReference>
<dbReference type="Pfam" id="PF13531">
    <property type="entry name" value="SBP_bac_11"/>
    <property type="match status" value="1"/>
</dbReference>
<keyword evidence="7 15" id="KW-0732">Signal</keyword>
<dbReference type="Proteomes" id="UP000254236">
    <property type="component" value="Chromosome"/>
</dbReference>
<evidence type="ECO:0000256" key="11">
    <source>
        <dbReference type="ARBA" id="ARBA00062515"/>
    </source>
</evidence>
<dbReference type="InterPro" id="IPR005950">
    <property type="entry name" value="ModA"/>
</dbReference>
<evidence type="ECO:0000256" key="12">
    <source>
        <dbReference type="ARBA" id="ARBA00073171"/>
    </source>
</evidence>
<keyword evidence="4" id="KW-1003">Cell membrane</keyword>
<dbReference type="PIRSF" id="PIRSF004846">
    <property type="entry name" value="ModA"/>
    <property type="match status" value="1"/>
</dbReference>
<evidence type="ECO:0000256" key="14">
    <source>
        <dbReference type="PIRSR" id="PIRSR004846-1"/>
    </source>
</evidence>
<feature type="binding site" evidence="14">
    <location>
        <position position="199"/>
    </location>
    <ligand>
        <name>molybdate</name>
        <dbReference type="ChEBI" id="CHEBI:36264"/>
    </ligand>
</feature>
<evidence type="ECO:0000313" key="17">
    <source>
        <dbReference type="EMBL" id="RRR21957.1"/>
    </source>
</evidence>